<keyword evidence="2" id="KW-0472">Membrane</keyword>
<accession>A0AAW6RI48</accession>
<keyword evidence="4" id="KW-1185">Reference proteome</keyword>
<proteinExistence type="predicted"/>
<evidence type="ECO:0000256" key="1">
    <source>
        <dbReference type="SAM" id="MobiDB-lite"/>
    </source>
</evidence>
<protein>
    <submittedName>
        <fullName evidence="3">Uncharacterized protein</fullName>
    </submittedName>
</protein>
<name>A0AAW6RI48_9BURK</name>
<keyword evidence="2" id="KW-1133">Transmembrane helix</keyword>
<comment type="caution">
    <text evidence="3">The sequence shown here is derived from an EMBL/GenBank/DDBJ whole genome shotgun (WGS) entry which is preliminary data.</text>
</comment>
<evidence type="ECO:0000256" key="2">
    <source>
        <dbReference type="SAM" id="Phobius"/>
    </source>
</evidence>
<reference evidence="3 4" key="1">
    <citation type="submission" date="2023-04" db="EMBL/GenBank/DDBJ databases">
        <title>Ottowia paracancer sp. nov., isolated from human stomach.</title>
        <authorList>
            <person name="Song Y."/>
        </authorList>
    </citation>
    <scope>NUCLEOTIDE SEQUENCE [LARGE SCALE GENOMIC DNA]</scope>
    <source>
        <strain evidence="3 4">10c7w1</strain>
    </source>
</reference>
<keyword evidence="2" id="KW-0812">Transmembrane</keyword>
<organism evidence="3 4">
    <name type="scientific">Ottowia cancrivicina</name>
    <dbReference type="NCBI Taxonomy" id="3040346"/>
    <lineage>
        <taxon>Bacteria</taxon>
        <taxon>Pseudomonadati</taxon>
        <taxon>Pseudomonadota</taxon>
        <taxon>Betaproteobacteria</taxon>
        <taxon>Burkholderiales</taxon>
        <taxon>Comamonadaceae</taxon>
        <taxon>Ottowia</taxon>
    </lineage>
</organism>
<feature type="transmembrane region" description="Helical" evidence="2">
    <location>
        <begin position="36"/>
        <end position="56"/>
    </location>
</feature>
<dbReference type="EMBL" id="JARVII010000001">
    <property type="protein sequence ID" value="MDG9698302.1"/>
    <property type="molecule type" value="Genomic_DNA"/>
</dbReference>
<dbReference type="RefSeq" id="WP_279523437.1">
    <property type="nucleotide sequence ID" value="NZ_JARVII010000001.1"/>
</dbReference>
<feature type="region of interest" description="Disordered" evidence="1">
    <location>
        <begin position="1"/>
        <end position="30"/>
    </location>
</feature>
<evidence type="ECO:0000313" key="3">
    <source>
        <dbReference type="EMBL" id="MDG9698302.1"/>
    </source>
</evidence>
<feature type="compositionally biased region" description="Low complexity" evidence="1">
    <location>
        <begin position="15"/>
        <end position="27"/>
    </location>
</feature>
<dbReference type="Proteomes" id="UP001237156">
    <property type="component" value="Unassembled WGS sequence"/>
</dbReference>
<dbReference type="AlphaFoldDB" id="A0AAW6RI48"/>
<evidence type="ECO:0000313" key="4">
    <source>
        <dbReference type="Proteomes" id="UP001237156"/>
    </source>
</evidence>
<feature type="compositionally biased region" description="Basic and acidic residues" evidence="1">
    <location>
        <begin position="1"/>
        <end position="14"/>
    </location>
</feature>
<sequence length="454" mass="51486">MTYRADPRTKHDLKSNPSRSSKRASSLSDDEKTPPVLALLLTGGILILMAIGYSFWIQQKAETAEGPEIFWHTPHDDEFFKKLEFKDLGERVVFTSPSFPEGISIDRVELAFADEASFYGMPAVDVKKRTGSFPGLRLSWPAEQDFPGERVKNTCGLQHGSSLVEVLQPVCLHADYSVYEGNSDDAVVEAIYTGGRTTLGIRKDRDEQGEAYRVASHFYQWGRFVTAEIRGQRQWLGWICNPNILKKLNREHGIPDDGEGVAILDAGNAHCMSPPGFWQNLFSDRNHTQYHDVVFHCRVSMRNRSYLNCMASFLFGGEVLTVYFPSEYRGGRIHTGGRANAAVYYRPRIVESAWKRLQQMQQEGASSELAAQGTQRRLQWSQRHCQLMMESVGALPRQRYKPIEDVESRCQRTRQRLIAAWHNAAGNQAAREHYKSQVQELDSQLAALIQASEH</sequence>
<gene>
    <name evidence="3" type="ORF">QB898_00960</name>
</gene>